<dbReference type="EMBL" id="SSOP01000946">
    <property type="protein sequence ID" value="KAB5587597.1"/>
    <property type="molecule type" value="Genomic_DNA"/>
</dbReference>
<comment type="caution">
    <text evidence="3">The sequence shown here is derived from an EMBL/GenBank/DDBJ whole genome shotgun (WGS) entry which is preliminary data.</text>
</comment>
<feature type="region of interest" description="Disordered" evidence="1">
    <location>
        <begin position="147"/>
        <end position="166"/>
    </location>
</feature>
<name>A0A5N5Q874_9AGAM</name>
<feature type="signal peptide" evidence="2">
    <location>
        <begin position="1"/>
        <end position="27"/>
    </location>
</feature>
<evidence type="ECO:0000313" key="3">
    <source>
        <dbReference type="EMBL" id="KAB5587597.1"/>
    </source>
</evidence>
<sequence length="482" mass="53632">MSKPSPATLRVWFALALLCVVLPTTSPPPPPPLIDGPVLTPGIVARPLPSPSFQSSPRFHGVDIAIEELPTYNQRPRIRPSLPPYLAVSTIRCRIHYILANGFVGWQPAPECSRFLDRIMAGGIRLSSLPPDWIYAGRLYIPPPPTTTSTEHLTPTRTTGPSNPVSPIVGHPWRKGTVLVDKVGSQESRVWLRDDVLAYIAASKVGLLAARMWKYLVFRVGTAYKWARTCDSEFFSLPIQSSLSQIVFILRSPKFEDLIRDLSILALVVFGSAFIAARSTESIHLDLTNCLHSVDITGSFSAPDAAEAPRTRLMIEWYPAEHRPTKNDNSALHEDERVSGVMLNSPMLYYSGVEFYCGFVIVVPTEVYAALLLCDTRPASPLAFSNRLMIEWHPQQEAGSPQAAYTEQRRFERAQAQQQVLGRAEGESQAVVAVETVTDGAPRRRTRRSRRGGRRVREREERRRARAALADSDSDSEIDGEE</sequence>
<gene>
    <name evidence="3" type="ORF">CTheo_8964</name>
</gene>
<keyword evidence="4" id="KW-1185">Reference proteome</keyword>
<feature type="compositionally biased region" description="Basic residues" evidence="1">
    <location>
        <begin position="443"/>
        <end position="454"/>
    </location>
</feature>
<dbReference type="AlphaFoldDB" id="A0A5N5Q874"/>
<feature type="region of interest" description="Disordered" evidence="1">
    <location>
        <begin position="435"/>
        <end position="482"/>
    </location>
</feature>
<evidence type="ECO:0000256" key="2">
    <source>
        <dbReference type="SAM" id="SignalP"/>
    </source>
</evidence>
<feature type="compositionally biased region" description="Acidic residues" evidence="1">
    <location>
        <begin position="472"/>
        <end position="482"/>
    </location>
</feature>
<dbReference type="Proteomes" id="UP000383932">
    <property type="component" value="Unassembled WGS sequence"/>
</dbReference>
<keyword evidence="2" id="KW-0732">Signal</keyword>
<proteinExistence type="predicted"/>
<accession>A0A5N5Q874</accession>
<protein>
    <recommendedName>
        <fullName evidence="5">Transmembrane protein</fullName>
    </recommendedName>
</protein>
<organism evidence="3 4">
    <name type="scientific">Ceratobasidium theobromae</name>
    <dbReference type="NCBI Taxonomy" id="1582974"/>
    <lineage>
        <taxon>Eukaryota</taxon>
        <taxon>Fungi</taxon>
        <taxon>Dikarya</taxon>
        <taxon>Basidiomycota</taxon>
        <taxon>Agaricomycotina</taxon>
        <taxon>Agaricomycetes</taxon>
        <taxon>Cantharellales</taxon>
        <taxon>Ceratobasidiaceae</taxon>
        <taxon>Ceratobasidium</taxon>
    </lineage>
</organism>
<feature type="compositionally biased region" description="Low complexity" evidence="1">
    <location>
        <begin position="147"/>
        <end position="159"/>
    </location>
</feature>
<reference evidence="3 4" key="1">
    <citation type="journal article" date="2019" name="Fungal Biol. Biotechnol.">
        <title>Draft genome sequence of fastidious pathogen Ceratobasidium theobromae, which causes vascular-streak dieback in Theobroma cacao.</title>
        <authorList>
            <person name="Ali S.S."/>
            <person name="Asman A."/>
            <person name="Shao J."/>
            <person name="Firmansyah A.P."/>
            <person name="Susilo A.W."/>
            <person name="Rosmana A."/>
            <person name="McMahon P."/>
            <person name="Junaid M."/>
            <person name="Guest D."/>
            <person name="Kheng T.Y."/>
            <person name="Meinhardt L.W."/>
            <person name="Bailey B.A."/>
        </authorList>
    </citation>
    <scope>NUCLEOTIDE SEQUENCE [LARGE SCALE GENOMIC DNA]</scope>
    <source>
        <strain evidence="3 4">CT2</strain>
    </source>
</reference>
<evidence type="ECO:0000256" key="1">
    <source>
        <dbReference type="SAM" id="MobiDB-lite"/>
    </source>
</evidence>
<feature type="chain" id="PRO_5024381465" description="Transmembrane protein" evidence="2">
    <location>
        <begin position="28"/>
        <end position="482"/>
    </location>
</feature>
<evidence type="ECO:0000313" key="4">
    <source>
        <dbReference type="Proteomes" id="UP000383932"/>
    </source>
</evidence>
<evidence type="ECO:0008006" key="5">
    <source>
        <dbReference type="Google" id="ProtNLM"/>
    </source>
</evidence>